<gene>
    <name evidence="10" type="ORF">g.53443</name>
</gene>
<evidence type="ECO:0000256" key="5">
    <source>
        <dbReference type="ARBA" id="ARBA00022692"/>
    </source>
</evidence>
<feature type="transmembrane region" description="Helical" evidence="8">
    <location>
        <begin position="255"/>
        <end position="276"/>
    </location>
</feature>
<dbReference type="Gene3D" id="1.20.1250.20">
    <property type="entry name" value="MFS general substrate transporter like domains"/>
    <property type="match status" value="1"/>
</dbReference>
<feature type="transmembrane region" description="Helical" evidence="8">
    <location>
        <begin position="87"/>
        <end position="106"/>
    </location>
</feature>
<dbReference type="InterPro" id="IPR036259">
    <property type="entry name" value="MFS_trans_sf"/>
</dbReference>
<dbReference type="PANTHER" id="PTHR48021">
    <property type="match status" value="1"/>
</dbReference>
<dbReference type="PROSITE" id="PS00217">
    <property type="entry name" value="SUGAR_TRANSPORT_2"/>
    <property type="match status" value="1"/>
</dbReference>
<dbReference type="PANTHER" id="PTHR48021:SF46">
    <property type="entry name" value="MAJOR FACILITATOR SUPERFAMILY (MFS) PROFILE DOMAIN-CONTAINING PROTEIN"/>
    <property type="match status" value="1"/>
</dbReference>
<proteinExistence type="predicted"/>
<feature type="transmembrane region" description="Helical" evidence="8">
    <location>
        <begin position="392"/>
        <end position="413"/>
    </location>
</feature>
<feature type="transmembrane region" description="Helical" evidence="8">
    <location>
        <begin position="359"/>
        <end position="380"/>
    </location>
</feature>
<evidence type="ECO:0000256" key="8">
    <source>
        <dbReference type="SAM" id="Phobius"/>
    </source>
</evidence>
<sequence length="467" mass="51751">MTTGPDARCLGVFHQYLAAMTAALSMLMIGMSTSWPSPVLPKILNNTSPVSMDTTEISWMVSLFFLGNTVSPIPVGWLMDKYGRKQIMYICNVFPFSAWIITYFATSPWPLYLARFLNGLWAGTAYTVCAVYIGEIAEPSIRGSLSNFNNLLKNAGGLCVFVVGPYISFESLAIICGLVPTVFFFAALLIPESPYFLLMINKRKEAKEALRWLRGNKEESVLELELSNIHTAVLSQTANKGRFKDIFSDMANRKAFIITMILSVVKNLSGFDVMQAYTSITLPADAFSSLGTKECVIILGVTSLASSVLSIFLLDRFPRRFLLILSSLGCGFMTLLAGCWFFLNENTDVNVQEFSQLPFYSFAFHAIVYSIGLGPIVASVKGEMFSANIKGLCSAITTLSYAILGFITTKIYLVVTESFGMYANYFIYTVGCFGGTIFILLYVIETRGKTLHEIQMKLSKREKPNNV</sequence>
<keyword evidence="4" id="KW-0762">Sugar transport</keyword>
<feature type="transmembrane region" description="Helical" evidence="8">
    <location>
        <begin position="181"/>
        <end position="201"/>
    </location>
</feature>
<keyword evidence="3" id="KW-1003">Cell membrane</keyword>
<comment type="subcellular location">
    <subcellularLocation>
        <location evidence="1">Cell membrane</location>
        <topology evidence="1">Multi-pass membrane protein</topology>
    </subcellularLocation>
</comment>
<feature type="transmembrane region" description="Helical" evidence="8">
    <location>
        <begin position="425"/>
        <end position="444"/>
    </location>
</feature>
<feature type="transmembrane region" description="Helical" evidence="8">
    <location>
        <begin position="112"/>
        <end position="134"/>
    </location>
</feature>
<dbReference type="InterPro" id="IPR005829">
    <property type="entry name" value="Sugar_transporter_CS"/>
</dbReference>
<accession>A0A1B6M9Z3</accession>
<evidence type="ECO:0000256" key="2">
    <source>
        <dbReference type="ARBA" id="ARBA00022448"/>
    </source>
</evidence>
<evidence type="ECO:0000259" key="9">
    <source>
        <dbReference type="PROSITE" id="PS50850"/>
    </source>
</evidence>
<evidence type="ECO:0000313" key="10">
    <source>
        <dbReference type="EMBL" id="JAT32741.1"/>
    </source>
</evidence>
<dbReference type="EMBL" id="GEBQ01007236">
    <property type="protein sequence ID" value="JAT32741.1"/>
    <property type="molecule type" value="Transcribed_RNA"/>
</dbReference>
<keyword evidence="7 8" id="KW-0472">Membrane</keyword>
<dbReference type="Pfam" id="PF00083">
    <property type="entry name" value="Sugar_tr"/>
    <property type="match status" value="1"/>
</dbReference>
<dbReference type="InterPro" id="IPR050549">
    <property type="entry name" value="MFS_Trehalose_Transporter"/>
</dbReference>
<evidence type="ECO:0000256" key="4">
    <source>
        <dbReference type="ARBA" id="ARBA00022597"/>
    </source>
</evidence>
<dbReference type="SUPFAM" id="SSF103473">
    <property type="entry name" value="MFS general substrate transporter"/>
    <property type="match status" value="1"/>
</dbReference>
<dbReference type="AlphaFoldDB" id="A0A1B6M9Z3"/>
<evidence type="ECO:0000256" key="7">
    <source>
        <dbReference type="ARBA" id="ARBA00023136"/>
    </source>
</evidence>
<feature type="transmembrane region" description="Helical" evidence="8">
    <location>
        <begin position="57"/>
        <end position="75"/>
    </location>
</feature>
<dbReference type="PROSITE" id="PS50850">
    <property type="entry name" value="MFS"/>
    <property type="match status" value="1"/>
</dbReference>
<dbReference type="InterPro" id="IPR020846">
    <property type="entry name" value="MFS_dom"/>
</dbReference>
<keyword evidence="5 8" id="KW-0812">Transmembrane</keyword>
<reference evidence="10" key="1">
    <citation type="submission" date="2015-11" db="EMBL/GenBank/DDBJ databases">
        <title>De novo transcriptome assembly of four potential Pierce s Disease insect vectors from Arizona vineyards.</title>
        <authorList>
            <person name="Tassone E.E."/>
        </authorList>
    </citation>
    <scope>NUCLEOTIDE SEQUENCE</scope>
</reference>
<dbReference type="GO" id="GO:0022857">
    <property type="term" value="F:transmembrane transporter activity"/>
    <property type="evidence" value="ECO:0007669"/>
    <property type="project" value="InterPro"/>
</dbReference>
<dbReference type="FunFam" id="1.20.1250.20:FF:000218">
    <property type="entry name" value="facilitated trehalose transporter Tret1"/>
    <property type="match status" value="1"/>
</dbReference>
<dbReference type="GO" id="GO:0005886">
    <property type="term" value="C:plasma membrane"/>
    <property type="evidence" value="ECO:0007669"/>
    <property type="project" value="UniProtKB-SubCell"/>
</dbReference>
<feature type="domain" description="Major facilitator superfamily (MFS) profile" evidence="9">
    <location>
        <begin position="18"/>
        <end position="447"/>
    </location>
</feature>
<feature type="transmembrane region" description="Helical" evidence="8">
    <location>
        <begin position="321"/>
        <end position="343"/>
    </location>
</feature>
<feature type="transmembrane region" description="Helical" evidence="8">
    <location>
        <begin position="296"/>
        <end position="314"/>
    </location>
</feature>
<keyword evidence="6 8" id="KW-1133">Transmembrane helix</keyword>
<organism evidence="10">
    <name type="scientific">Graphocephala atropunctata</name>
    <dbReference type="NCBI Taxonomy" id="36148"/>
    <lineage>
        <taxon>Eukaryota</taxon>
        <taxon>Metazoa</taxon>
        <taxon>Ecdysozoa</taxon>
        <taxon>Arthropoda</taxon>
        <taxon>Hexapoda</taxon>
        <taxon>Insecta</taxon>
        <taxon>Pterygota</taxon>
        <taxon>Neoptera</taxon>
        <taxon>Paraneoptera</taxon>
        <taxon>Hemiptera</taxon>
        <taxon>Auchenorrhyncha</taxon>
        <taxon>Membracoidea</taxon>
        <taxon>Cicadellidae</taxon>
        <taxon>Cicadellinae</taxon>
        <taxon>Cicadellini</taxon>
        <taxon>Graphocephala</taxon>
    </lineage>
</organism>
<keyword evidence="2" id="KW-0813">Transport</keyword>
<evidence type="ECO:0000256" key="3">
    <source>
        <dbReference type="ARBA" id="ARBA00022475"/>
    </source>
</evidence>
<evidence type="ECO:0000256" key="1">
    <source>
        <dbReference type="ARBA" id="ARBA00004651"/>
    </source>
</evidence>
<evidence type="ECO:0000256" key="6">
    <source>
        <dbReference type="ARBA" id="ARBA00022989"/>
    </source>
</evidence>
<name>A0A1B6M9Z3_9HEMI</name>
<protein>
    <recommendedName>
        <fullName evidence="9">Major facilitator superfamily (MFS) profile domain-containing protein</fullName>
    </recommendedName>
</protein>
<dbReference type="InterPro" id="IPR005828">
    <property type="entry name" value="MFS_sugar_transport-like"/>
</dbReference>
<feature type="transmembrane region" description="Helical" evidence="8">
    <location>
        <begin position="16"/>
        <end position="37"/>
    </location>
</feature>
<feature type="transmembrane region" description="Helical" evidence="8">
    <location>
        <begin position="155"/>
        <end position="175"/>
    </location>
</feature>